<keyword evidence="2" id="KW-0812">Transmembrane</keyword>
<dbReference type="InterPro" id="IPR036770">
    <property type="entry name" value="Ankyrin_rpt-contain_sf"/>
</dbReference>
<protein>
    <submittedName>
        <fullName evidence="3">(rape) hypothetical protein</fullName>
    </submittedName>
</protein>
<sequence>MDPRLLWVSRSGNVDALYSLIAKEPCLLKNLDVLPFIHTPLHEASSTGKTSLAMEFLMVLQPSFAKKLNTEGFSPLHLAVQNHQSELAKELIMFDSTLVRIPGRGEFLVLCPESIRDTNLNGETAFQITVMNDKYKELKILRGWVQRLHNSDSSSTENYVLNKCNREGNTALHLAADKNNHQACSKISVGVHVTEPKSGMTALDALRVNGHLMNRENDKKMQVPQDDEDKIKLFSFLEITLIFVFLWGHTIAFLLAIVSGFILLPVGRTYTCWYVLISAPLFCSYPISMYLKHRLLLRVHLLTVLGVVLCLLVFYMKWKRTTQKKYQNSEMT</sequence>
<name>A0A816J172_BRANA</name>
<feature type="transmembrane region" description="Helical" evidence="2">
    <location>
        <begin position="271"/>
        <end position="291"/>
    </location>
</feature>
<evidence type="ECO:0000256" key="1">
    <source>
        <dbReference type="PROSITE-ProRule" id="PRU00023"/>
    </source>
</evidence>
<evidence type="ECO:0000313" key="3">
    <source>
        <dbReference type="EMBL" id="CAF1758706.1"/>
    </source>
</evidence>
<dbReference type="SUPFAM" id="SSF48403">
    <property type="entry name" value="Ankyrin repeat"/>
    <property type="match status" value="1"/>
</dbReference>
<dbReference type="PROSITE" id="PS50297">
    <property type="entry name" value="ANK_REP_REGION"/>
    <property type="match status" value="1"/>
</dbReference>
<accession>A0A816J172</accession>
<dbReference type="PANTHER" id="PTHR24128:SF39">
    <property type="entry name" value="ANKYRIN REPEAT FAMILY PROTEIN-RELATED"/>
    <property type="match status" value="1"/>
</dbReference>
<dbReference type="Proteomes" id="UP001295469">
    <property type="component" value="Chromosome C09"/>
</dbReference>
<gene>
    <name evidence="3" type="ORF">DARMORV10_C09P44310.1</name>
</gene>
<dbReference type="AlphaFoldDB" id="A0A816J172"/>
<dbReference type="PROSITE" id="PS50088">
    <property type="entry name" value="ANK_REPEAT"/>
    <property type="match status" value="1"/>
</dbReference>
<dbReference type="Pfam" id="PF00023">
    <property type="entry name" value="Ank"/>
    <property type="match status" value="1"/>
</dbReference>
<dbReference type="PANTHER" id="PTHR24128">
    <property type="entry name" value="HOMEOBOX PROTEIN WARIAI"/>
    <property type="match status" value="1"/>
</dbReference>
<keyword evidence="2" id="KW-0472">Membrane</keyword>
<evidence type="ECO:0000256" key="2">
    <source>
        <dbReference type="SAM" id="Phobius"/>
    </source>
</evidence>
<proteinExistence type="predicted"/>
<feature type="repeat" description="ANK" evidence="1">
    <location>
        <begin position="71"/>
        <end position="92"/>
    </location>
</feature>
<dbReference type="InterPro" id="IPR002110">
    <property type="entry name" value="Ankyrin_rpt"/>
</dbReference>
<keyword evidence="2" id="KW-1133">Transmembrane helix</keyword>
<organism evidence="3">
    <name type="scientific">Brassica napus</name>
    <name type="common">Rape</name>
    <dbReference type="NCBI Taxonomy" id="3708"/>
    <lineage>
        <taxon>Eukaryota</taxon>
        <taxon>Viridiplantae</taxon>
        <taxon>Streptophyta</taxon>
        <taxon>Embryophyta</taxon>
        <taxon>Tracheophyta</taxon>
        <taxon>Spermatophyta</taxon>
        <taxon>Magnoliopsida</taxon>
        <taxon>eudicotyledons</taxon>
        <taxon>Gunneridae</taxon>
        <taxon>Pentapetalae</taxon>
        <taxon>rosids</taxon>
        <taxon>malvids</taxon>
        <taxon>Brassicales</taxon>
        <taxon>Brassicaceae</taxon>
        <taxon>Brassiceae</taxon>
        <taxon>Brassica</taxon>
    </lineage>
</organism>
<reference evidence="3" key="1">
    <citation type="submission" date="2021-01" db="EMBL/GenBank/DDBJ databases">
        <authorList>
            <consortium name="Genoscope - CEA"/>
            <person name="William W."/>
        </authorList>
    </citation>
    <scope>NUCLEOTIDE SEQUENCE</scope>
</reference>
<dbReference type="Gene3D" id="1.25.40.20">
    <property type="entry name" value="Ankyrin repeat-containing domain"/>
    <property type="match status" value="2"/>
</dbReference>
<keyword evidence="1" id="KW-0040">ANK repeat</keyword>
<dbReference type="EMBL" id="HG994373">
    <property type="protein sequence ID" value="CAF1758706.1"/>
    <property type="molecule type" value="Genomic_DNA"/>
</dbReference>
<feature type="transmembrane region" description="Helical" evidence="2">
    <location>
        <begin position="239"/>
        <end position="264"/>
    </location>
</feature>
<dbReference type="Pfam" id="PF12796">
    <property type="entry name" value="Ank_2"/>
    <property type="match status" value="1"/>
</dbReference>
<feature type="transmembrane region" description="Helical" evidence="2">
    <location>
        <begin position="297"/>
        <end position="316"/>
    </location>
</feature>